<name>A0A5C6FWG7_9PLAN</name>
<evidence type="ECO:0000259" key="1">
    <source>
        <dbReference type="Pfam" id="PF13166"/>
    </source>
</evidence>
<protein>
    <recommendedName>
        <fullName evidence="1">Protein CR006 P-loop domain-containing protein</fullName>
    </recommendedName>
</protein>
<feature type="domain" description="Protein CR006 P-loop" evidence="1">
    <location>
        <begin position="195"/>
        <end position="405"/>
    </location>
</feature>
<reference evidence="2 3" key="1">
    <citation type="submission" date="2019-02" db="EMBL/GenBank/DDBJ databases">
        <title>Deep-cultivation of Planctomycetes and their phenomic and genomic characterization uncovers novel biology.</title>
        <authorList>
            <person name="Wiegand S."/>
            <person name="Jogler M."/>
            <person name="Boedeker C."/>
            <person name="Pinto D."/>
            <person name="Vollmers J."/>
            <person name="Rivas-Marin E."/>
            <person name="Kohn T."/>
            <person name="Peeters S.H."/>
            <person name="Heuer A."/>
            <person name="Rast P."/>
            <person name="Oberbeckmann S."/>
            <person name="Bunk B."/>
            <person name="Jeske O."/>
            <person name="Meyerdierks A."/>
            <person name="Storesund J.E."/>
            <person name="Kallscheuer N."/>
            <person name="Luecker S."/>
            <person name="Lage O.M."/>
            <person name="Pohl T."/>
            <person name="Merkel B.J."/>
            <person name="Hornburger P."/>
            <person name="Mueller R.-W."/>
            <person name="Bruemmer F."/>
            <person name="Labrenz M."/>
            <person name="Spormann A.M."/>
            <person name="Op Den Camp H."/>
            <person name="Overmann J."/>
            <person name="Amann R."/>
            <person name="Jetten M.S.M."/>
            <person name="Mascher T."/>
            <person name="Medema M.H."/>
            <person name="Devos D.P."/>
            <person name="Kaster A.-K."/>
            <person name="Ovreas L."/>
            <person name="Rohde M."/>
            <person name="Galperin M.Y."/>
            <person name="Jogler C."/>
        </authorList>
    </citation>
    <scope>NUCLEOTIDE SEQUENCE [LARGE SCALE GENOMIC DNA]</scope>
    <source>
        <strain evidence="2 3">V7</strain>
    </source>
</reference>
<dbReference type="Pfam" id="PF13166">
    <property type="entry name" value="AAA_13"/>
    <property type="match status" value="1"/>
</dbReference>
<dbReference type="EMBL" id="SJPZ01000001">
    <property type="protein sequence ID" value="TWU65658.1"/>
    <property type="molecule type" value="Genomic_DNA"/>
</dbReference>
<dbReference type="SUPFAM" id="SSF52540">
    <property type="entry name" value="P-loop containing nucleoside triphosphate hydrolases"/>
    <property type="match status" value="1"/>
</dbReference>
<dbReference type="OrthoDB" id="9795565at2"/>
<sequence length="440" mass="50540">MSNTLREIAQQLKTARKVKKHLAVTTREVEQEVPLPKVQLIYAFNGTGKTRLSREFKELIAAAKADDSTATEGGGDVSDEVEDILSSELSRDKILYYNAFTEDLFYWDNDLERDEEPKLRIQPNSFIDWILVEQGQDQNVITNFQRYTNDKLTPLFHFASTERYVDGKKTTVPSVPEVTFSIEAGNKVENEADSGNLKLSKGEESIFIWSHFYALLDQVITILNESEPDAPEPTEFDQLEYVFIDDPVSSLDDNHLIELAVDLATLIKKNTSNIKFVISTHNPLFFNVLVNEFGTDDKSFTPTWRSKWFSKYRLEKLEDGKYGLVPQPNDSPFSYHLHLLSHLEEVVQSGDIEKYHFNLLRNILEKTATFLGYKRWEQLLPETDDGQPNPYAKRIVNFGSHSKHAGEEVKPLKPEEKKVLENLVKHLISKYGFRQEVTTP</sequence>
<evidence type="ECO:0000313" key="3">
    <source>
        <dbReference type="Proteomes" id="UP000316476"/>
    </source>
</evidence>
<comment type="caution">
    <text evidence="2">The sequence shown here is derived from an EMBL/GenBank/DDBJ whole genome shotgun (WGS) entry which is preliminary data.</text>
</comment>
<proteinExistence type="predicted"/>
<accession>A0A5C6FWG7</accession>
<dbReference type="Proteomes" id="UP000316476">
    <property type="component" value="Unassembled WGS sequence"/>
</dbReference>
<dbReference type="InterPro" id="IPR026866">
    <property type="entry name" value="CR006_AAA"/>
</dbReference>
<dbReference type="AlphaFoldDB" id="A0A5C6FWG7"/>
<organism evidence="2 3">
    <name type="scientific">Crateriforma conspicua</name>
    <dbReference type="NCBI Taxonomy" id="2527996"/>
    <lineage>
        <taxon>Bacteria</taxon>
        <taxon>Pseudomonadati</taxon>
        <taxon>Planctomycetota</taxon>
        <taxon>Planctomycetia</taxon>
        <taxon>Planctomycetales</taxon>
        <taxon>Planctomycetaceae</taxon>
        <taxon>Crateriforma</taxon>
    </lineage>
</organism>
<dbReference type="RefSeq" id="WP_146411918.1">
    <property type="nucleotide sequence ID" value="NZ_SJPZ01000001.1"/>
</dbReference>
<gene>
    <name evidence="2" type="ORF">V7x_12060</name>
</gene>
<evidence type="ECO:0000313" key="2">
    <source>
        <dbReference type="EMBL" id="TWU65658.1"/>
    </source>
</evidence>
<dbReference type="InterPro" id="IPR027417">
    <property type="entry name" value="P-loop_NTPase"/>
</dbReference>
<dbReference type="Gene3D" id="3.40.50.300">
    <property type="entry name" value="P-loop containing nucleotide triphosphate hydrolases"/>
    <property type="match status" value="1"/>
</dbReference>